<dbReference type="EMBL" id="CAFZ01000087">
    <property type="protein sequence ID" value="CCA70587.1"/>
    <property type="molecule type" value="Genomic_DNA"/>
</dbReference>
<organism evidence="1 2">
    <name type="scientific">Serendipita indica (strain DSM 11827)</name>
    <name type="common">Root endophyte fungus</name>
    <name type="synonym">Piriformospora indica</name>
    <dbReference type="NCBI Taxonomy" id="1109443"/>
    <lineage>
        <taxon>Eukaryota</taxon>
        <taxon>Fungi</taxon>
        <taxon>Dikarya</taxon>
        <taxon>Basidiomycota</taxon>
        <taxon>Agaricomycotina</taxon>
        <taxon>Agaricomycetes</taxon>
        <taxon>Sebacinales</taxon>
        <taxon>Serendipitaceae</taxon>
        <taxon>Serendipita</taxon>
    </lineage>
</organism>
<dbReference type="Proteomes" id="UP000007148">
    <property type="component" value="Unassembled WGS sequence"/>
</dbReference>
<keyword evidence="2" id="KW-1185">Reference proteome</keyword>
<gene>
    <name evidence="1" type="ORF">PIIN_04524</name>
</gene>
<evidence type="ECO:0000313" key="1">
    <source>
        <dbReference type="EMBL" id="CCA70587.1"/>
    </source>
</evidence>
<dbReference type="InParanoid" id="G4TGZ3"/>
<comment type="caution">
    <text evidence="1">The sequence shown here is derived from an EMBL/GenBank/DDBJ whole genome shotgun (WGS) entry which is preliminary data.</text>
</comment>
<reference evidence="1 2" key="1">
    <citation type="journal article" date="2011" name="PLoS Pathog.">
        <title>Endophytic Life Strategies Decoded by Genome and Transcriptome Analyses of the Mutualistic Root Symbiont Piriformospora indica.</title>
        <authorList>
            <person name="Zuccaro A."/>
            <person name="Lahrmann U."/>
            <person name="Guldener U."/>
            <person name="Langen G."/>
            <person name="Pfiffi S."/>
            <person name="Biedenkopf D."/>
            <person name="Wong P."/>
            <person name="Samans B."/>
            <person name="Grimm C."/>
            <person name="Basiewicz M."/>
            <person name="Murat C."/>
            <person name="Martin F."/>
            <person name="Kogel K.H."/>
        </authorList>
    </citation>
    <scope>NUCLEOTIDE SEQUENCE [LARGE SCALE GENOMIC DNA]</scope>
    <source>
        <strain evidence="1 2">DSM 11827</strain>
    </source>
</reference>
<proteinExistence type="predicted"/>
<evidence type="ECO:0000313" key="2">
    <source>
        <dbReference type="Proteomes" id="UP000007148"/>
    </source>
</evidence>
<dbReference type="AlphaFoldDB" id="G4TGZ3"/>
<sequence>MESQGSQVPSIERRGKVWSGPFHLVWHGTAEEGADLSAQREVAICTGCSAFQGDAATKHFDEHLQGLDHCQHTLLATCADHLSFRGRQMNPGLEEDADAGCVDRRHNLFGKLKPIYPSSRRRMSMLLNT</sequence>
<dbReference type="HOGENOM" id="CLU_1949659_0_0_1"/>
<name>G4TGZ3_SERID</name>
<accession>G4TGZ3</accession>
<protein>
    <submittedName>
        <fullName evidence="1">Uncharacterized protein</fullName>
    </submittedName>
</protein>